<evidence type="ECO:0000313" key="4">
    <source>
        <dbReference type="EMBL" id="GGJ76501.1"/>
    </source>
</evidence>
<feature type="signal peptide" evidence="3">
    <location>
        <begin position="1"/>
        <end position="28"/>
    </location>
</feature>
<comment type="caution">
    <text evidence="4">The sequence shown here is derived from an EMBL/GenBank/DDBJ whole genome shotgun (WGS) entry which is preliminary data.</text>
</comment>
<feature type="region of interest" description="Disordered" evidence="2">
    <location>
        <begin position="433"/>
        <end position="585"/>
    </location>
</feature>
<sequence length="1284" mass="134896">MPGHLRRAAVAVLAAALLGPAVSVVAEAAPPPPPAPAAPAAPPDRLPQFRVRAAPSADLDPAVYQILVMHIEADPDPEVREAAQAALDAARDGHPEAVDEFLRPGTGGYARARKAADARRAREDRGNVEAIEKLRGTGGEIFNAEVVRVLEPAATPADRRAFRAYGADIARGRDDRVLADRRARQAVLRSRARVLAGLDRTENPHVVAAAQAALDGDDAALERFFAAGFADAAERDDLARAELLAAREAELRAIEQASQAAQRAARANRARADLVRAHGEGVHALRQGANAMTVAAATARRAARILAAKGTLAELEAARASVGDRVTAARGFATDAERAAVGAEAAAAVLVEVELPYGRDWAEMAKGLHRAAVAAANATLTAQHAIDATIATHRALGHAGEAEAREREAERWRKQAIEHADAADKLAATARREADAAAAAAERATEQRAAAERERDAAWRHAENTRARRDEARDRAEEAAEWRSRADAARRDADRSHAEAKRHADSAARLRAGAQHDADLARGARERAEAQEAAARAGRARAHTAMGHAERLRDDARTAAQERDLKRTQAAAMESRARALSADQGRDEALAAAAAARREADAADSAAADATRKASGASDEAAAARSAAIETDRAAARARHAADRAMAAAAAANEAANAAEAEAAKAEAAARRADAHAQEATRQQVVAAEHARSAEVAAQRAAVEAVKALWAADRVQAEAAAAGNEAASAAAQADSALRSALAARQSAMAAIVPADSAVELLAPFVGQDLDVDFAVEVAKLAQQISLDQADAADQRAKEAADAARAAQQAADSAAGKIKEAYAAAARAARSSAAAAAESARAKRAAAIAAEQGRRARAAAASAADADRAARAAAAEARRYANQAADDARIAGLSAARAKQLAEDADRLATRAQADAEAAGAAAERARRDAERAGTAARNAEQAARDAVEFAKQANQQAADAEQEAKDLEDAIRAADDRDLTGAFAFTPAQLADARDYLSDAQLATFEPLIEAAGGDPVAFVRQYGPELLEDLLNVDTIRNCFSGQLLSCLLAAADFLGPVKAFRVARILYKLTKSIKGFWDGIKRARKIINKTWGKIDKCKRGLIKDLAGEVIDIRAAGAAKKKCRTPDADSCADDDRRAPGPGKCVDLYHGTNRAAADSILVNGIDLTRGRATVDFCRGFYVTRFRDQAAKWQAGVIVHFRVPAARLNALSSTRYAAGQELTDLVRHCRRGNPDRTGKDYLEGPMLLSRVSDFLADRGTPAWGGNQLAFLTERGRDVLEDGLVG</sequence>
<feature type="coiled-coil region" evidence="1">
    <location>
        <begin position="642"/>
        <end position="683"/>
    </location>
</feature>
<feature type="compositionally biased region" description="Basic and acidic residues" evidence="2">
    <location>
        <begin position="443"/>
        <end position="530"/>
    </location>
</feature>
<keyword evidence="5" id="KW-1185">Reference proteome</keyword>
<evidence type="ECO:0000256" key="2">
    <source>
        <dbReference type="SAM" id="MobiDB-lite"/>
    </source>
</evidence>
<feature type="chain" id="PRO_5035268278" evidence="3">
    <location>
        <begin position="29"/>
        <end position="1284"/>
    </location>
</feature>
<dbReference type="InterPro" id="IPR025051">
    <property type="entry name" value="DUF3990"/>
</dbReference>
<dbReference type="Proteomes" id="UP000649739">
    <property type="component" value="Unassembled WGS sequence"/>
</dbReference>
<feature type="region of interest" description="Disordered" evidence="2">
    <location>
        <begin position="918"/>
        <end position="943"/>
    </location>
</feature>
<dbReference type="RefSeq" id="WP_189168176.1">
    <property type="nucleotide sequence ID" value="NZ_BMQB01000001.1"/>
</dbReference>
<protein>
    <submittedName>
        <fullName evidence="4">Uncharacterized protein</fullName>
    </submittedName>
</protein>
<keyword evidence="1" id="KW-0175">Coiled coil</keyword>
<keyword evidence="3" id="KW-0732">Signal</keyword>
<organism evidence="4 5">
    <name type="scientific">Pilimelia anulata</name>
    <dbReference type="NCBI Taxonomy" id="53371"/>
    <lineage>
        <taxon>Bacteria</taxon>
        <taxon>Bacillati</taxon>
        <taxon>Actinomycetota</taxon>
        <taxon>Actinomycetes</taxon>
        <taxon>Micromonosporales</taxon>
        <taxon>Micromonosporaceae</taxon>
        <taxon>Pilimelia</taxon>
    </lineage>
</organism>
<name>A0A8J3B6J8_9ACTN</name>
<evidence type="ECO:0000313" key="5">
    <source>
        <dbReference type="Proteomes" id="UP000649739"/>
    </source>
</evidence>
<gene>
    <name evidence="4" type="ORF">GCM10010123_03120</name>
</gene>
<feature type="compositionally biased region" description="Low complexity" evidence="2">
    <location>
        <begin position="932"/>
        <end position="941"/>
    </location>
</feature>
<dbReference type="EMBL" id="BMQB01000001">
    <property type="protein sequence ID" value="GGJ76501.1"/>
    <property type="molecule type" value="Genomic_DNA"/>
</dbReference>
<reference evidence="4" key="2">
    <citation type="submission" date="2020-09" db="EMBL/GenBank/DDBJ databases">
        <authorList>
            <person name="Sun Q."/>
            <person name="Ohkuma M."/>
        </authorList>
    </citation>
    <scope>NUCLEOTIDE SEQUENCE</scope>
    <source>
        <strain evidence="4">JCM 3090</strain>
    </source>
</reference>
<dbReference type="Pfam" id="PF13151">
    <property type="entry name" value="DUF3990"/>
    <property type="match status" value="1"/>
</dbReference>
<evidence type="ECO:0000256" key="1">
    <source>
        <dbReference type="SAM" id="Coils"/>
    </source>
</evidence>
<proteinExistence type="predicted"/>
<evidence type="ECO:0000256" key="3">
    <source>
        <dbReference type="SAM" id="SignalP"/>
    </source>
</evidence>
<feature type="compositionally biased region" description="Basic and acidic residues" evidence="2">
    <location>
        <begin position="548"/>
        <end position="567"/>
    </location>
</feature>
<reference evidence="4" key="1">
    <citation type="journal article" date="2014" name="Int. J. Syst. Evol. Microbiol.">
        <title>Complete genome sequence of Corynebacterium casei LMG S-19264T (=DSM 44701T), isolated from a smear-ripened cheese.</title>
        <authorList>
            <consortium name="US DOE Joint Genome Institute (JGI-PGF)"/>
            <person name="Walter F."/>
            <person name="Albersmeier A."/>
            <person name="Kalinowski J."/>
            <person name="Ruckert C."/>
        </authorList>
    </citation>
    <scope>NUCLEOTIDE SEQUENCE</scope>
    <source>
        <strain evidence="4">JCM 3090</strain>
    </source>
</reference>
<accession>A0A8J3B6J8</accession>